<sequence>MIITYPTCRPFNYMGQTIAIPLWVKYVALLPRTYTSNNSSLMGFARKPKLTAEGTWVSKGRQEEIGICNYVPEDDKTYLTMEKVK</sequence>
<proteinExistence type="predicted"/>
<organism evidence="1 2">
    <name type="scientific">Escherichia phage St11Ph5</name>
    <dbReference type="NCBI Taxonomy" id="2047765"/>
    <lineage>
        <taxon>Viruses</taxon>
        <taxon>Duplodnaviria</taxon>
        <taxon>Heunggongvirae</taxon>
        <taxon>Uroviricota</taxon>
        <taxon>Caudoviricetes</taxon>
        <taxon>Schitoviridae</taxon>
        <taxon>Enquatrovirinae</taxon>
        <taxon>Gamaleyavirus</taxon>
        <taxon>Gamaleyavirus St11ph5</taxon>
    </lineage>
</organism>
<gene>
    <name evidence="1" type="ORF">St11Ph5_00015</name>
</gene>
<keyword evidence="2" id="KW-1185">Reference proteome</keyword>
<evidence type="ECO:0000313" key="2">
    <source>
        <dbReference type="Proteomes" id="UP000240794"/>
    </source>
</evidence>
<evidence type="ECO:0000313" key="1">
    <source>
        <dbReference type="EMBL" id="ATS92479.1"/>
    </source>
</evidence>
<accession>A0A2D2W345</accession>
<reference evidence="1 2" key="1">
    <citation type="submission" date="2017-10" db="EMBL/GenBank/DDBJ databases">
        <title>St11Ph5, a novel member of G7CVirus Podoviridae family.</title>
        <authorList>
            <person name="Kulikov E.E."/>
            <person name="Golomidova A.K."/>
            <person name="Letarov A.V."/>
            <person name="Babenko V.V."/>
            <person name="Kostryukova E.S."/>
        </authorList>
    </citation>
    <scope>NUCLEOTIDE SEQUENCE [LARGE SCALE GENOMIC DNA]</scope>
</reference>
<dbReference type="EMBL" id="MG208881">
    <property type="protein sequence ID" value="ATS92479.1"/>
    <property type="molecule type" value="Genomic_DNA"/>
</dbReference>
<name>A0A2D2W345_9CAUD</name>
<dbReference type="Proteomes" id="UP000240794">
    <property type="component" value="Segment"/>
</dbReference>
<protein>
    <submittedName>
        <fullName evidence="1">Uncharacterized protein</fullName>
    </submittedName>
</protein>